<proteinExistence type="inferred from homology"/>
<evidence type="ECO:0000256" key="1">
    <source>
        <dbReference type="ARBA" id="ARBA00010364"/>
    </source>
</evidence>
<evidence type="ECO:0000256" key="2">
    <source>
        <dbReference type="HAMAP-Rule" id="MF_00634"/>
    </source>
</evidence>
<accession>D7E624</accession>
<dbReference type="InterPro" id="IPR036591">
    <property type="entry name" value="YggU-like_sf"/>
</dbReference>
<evidence type="ECO:0000313" key="3">
    <source>
        <dbReference type="EMBL" id="ADI73046.1"/>
    </source>
</evidence>
<dbReference type="AlphaFoldDB" id="D7E624"/>
<reference evidence="3 4" key="1">
    <citation type="submission" date="2010-06" db="EMBL/GenBank/DDBJ databases">
        <title>Complete sequence chromosome of Methanohalobium evestigatum Z-7303.</title>
        <authorList>
            <consortium name="US DOE Joint Genome Institute"/>
            <person name="Lucas S."/>
            <person name="Copeland A."/>
            <person name="Lapidus A."/>
            <person name="Cheng J.-F."/>
            <person name="Bruce D."/>
            <person name="Goodwin L."/>
            <person name="Pitluck S."/>
            <person name="Saunders E."/>
            <person name="Detter J.C."/>
            <person name="Han C."/>
            <person name="Tapia R."/>
            <person name="Land M."/>
            <person name="Hauser L."/>
            <person name="Kyrpides N."/>
            <person name="Mikhailova N."/>
            <person name="Sieprawska-Lupa M."/>
            <person name="Whitman W.B."/>
            <person name="Anderson I."/>
            <person name="Woyke T."/>
        </authorList>
    </citation>
    <scope>NUCLEOTIDE SEQUENCE [LARGE SCALE GENOMIC DNA]</scope>
    <source>
        <strain evidence="4">ATCC BAA-1072 / DSM 3721 / NBRC 107634 / OCM 161 / Z-7303</strain>
    </source>
</reference>
<dbReference type="KEGG" id="mev:Metev_0115"/>
<dbReference type="GeneID" id="9345726"/>
<dbReference type="NCBIfam" id="TIGR00251">
    <property type="entry name" value="DUF167 family protein"/>
    <property type="match status" value="1"/>
</dbReference>
<dbReference type="Proteomes" id="UP000000391">
    <property type="component" value="Chromosome"/>
</dbReference>
<name>D7E624_METEZ</name>
<dbReference type="PANTHER" id="PTHR13420">
    <property type="entry name" value="UPF0235 PROTEIN C15ORF40"/>
    <property type="match status" value="1"/>
</dbReference>
<organism evidence="3 4">
    <name type="scientific">Methanohalobium evestigatum (strain ATCC BAA-1072 / DSM 3721 / NBRC 107634 / OCM 161 / Z-7303)</name>
    <dbReference type="NCBI Taxonomy" id="644295"/>
    <lineage>
        <taxon>Archaea</taxon>
        <taxon>Methanobacteriati</taxon>
        <taxon>Methanobacteriota</taxon>
        <taxon>Stenosarchaea group</taxon>
        <taxon>Methanomicrobia</taxon>
        <taxon>Methanosarcinales</taxon>
        <taxon>Methanosarcinaceae</taxon>
        <taxon>Methanohalobium</taxon>
    </lineage>
</organism>
<protein>
    <recommendedName>
        <fullName evidence="2">UPF0235 protein Metev_0115</fullName>
    </recommendedName>
</protein>
<dbReference type="STRING" id="644295.Metev_0115"/>
<dbReference type="OrthoDB" id="53248at2157"/>
<dbReference type="RefSeq" id="WP_013193614.1">
    <property type="nucleotide sequence ID" value="NC_014253.1"/>
</dbReference>
<dbReference type="Gene3D" id="3.30.1200.10">
    <property type="entry name" value="YggU-like"/>
    <property type="match status" value="1"/>
</dbReference>
<comment type="similarity">
    <text evidence="1 2">Belongs to the UPF0235 family.</text>
</comment>
<sequence>MSLEDAVRKSDNLVVIDISVTPNSKTINVPDNYNQWRNRIEVKLTQKAESGKANNQLIENFSEFFGVNKSSIKITSGEKSSQKSVSVKGLSYDDAVSILKSGLNDLNDL</sequence>
<keyword evidence="4" id="KW-1185">Reference proteome</keyword>
<dbReference type="HOGENOM" id="CLU_130694_6_1_2"/>
<dbReference type="SUPFAM" id="SSF69786">
    <property type="entry name" value="YggU-like"/>
    <property type="match status" value="1"/>
</dbReference>
<dbReference type="GO" id="GO:0005737">
    <property type="term" value="C:cytoplasm"/>
    <property type="evidence" value="ECO:0007669"/>
    <property type="project" value="TreeGrafter"/>
</dbReference>
<dbReference type="Pfam" id="PF02594">
    <property type="entry name" value="DUF167"/>
    <property type="match status" value="1"/>
</dbReference>
<dbReference type="SMART" id="SM01152">
    <property type="entry name" value="DUF167"/>
    <property type="match status" value="1"/>
</dbReference>
<dbReference type="EMBL" id="CP002069">
    <property type="protein sequence ID" value="ADI73046.1"/>
    <property type="molecule type" value="Genomic_DNA"/>
</dbReference>
<gene>
    <name evidence="3" type="ordered locus">Metev_0115</name>
</gene>
<dbReference type="HAMAP" id="MF_00634">
    <property type="entry name" value="UPF0235"/>
    <property type="match status" value="1"/>
</dbReference>
<dbReference type="PANTHER" id="PTHR13420:SF7">
    <property type="entry name" value="UPF0235 PROTEIN C15ORF40"/>
    <property type="match status" value="1"/>
</dbReference>
<evidence type="ECO:0000313" key="4">
    <source>
        <dbReference type="Proteomes" id="UP000000391"/>
    </source>
</evidence>
<dbReference type="InterPro" id="IPR003746">
    <property type="entry name" value="DUF167"/>
</dbReference>